<accession>A0A0J8AXY7</accession>
<sequence>VAKAAVITRTLPPDGCQHPVIALSMSNPKLVVVFASDDEVWRKEFSTGVEVVFVVDEGMAPGDFT</sequence>
<gene>
    <name evidence="1" type="ORF">BVRB_029930</name>
</gene>
<evidence type="ECO:0000313" key="2">
    <source>
        <dbReference type="Proteomes" id="UP000035740"/>
    </source>
</evidence>
<keyword evidence="2" id="KW-1185">Reference proteome</keyword>
<feature type="non-terminal residue" evidence="1">
    <location>
        <position position="65"/>
    </location>
</feature>
<dbReference type="AlphaFoldDB" id="A0A0J8AXY7"/>
<organism evidence="1 2">
    <name type="scientific">Beta vulgaris subsp. vulgaris</name>
    <name type="common">Beet</name>
    <dbReference type="NCBI Taxonomy" id="3555"/>
    <lineage>
        <taxon>Eukaryota</taxon>
        <taxon>Viridiplantae</taxon>
        <taxon>Streptophyta</taxon>
        <taxon>Embryophyta</taxon>
        <taxon>Tracheophyta</taxon>
        <taxon>Spermatophyta</taxon>
        <taxon>Magnoliopsida</taxon>
        <taxon>eudicotyledons</taxon>
        <taxon>Gunneridae</taxon>
        <taxon>Pentapetalae</taxon>
        <taxon>Caryophyllales</taxon>
        <taxon>Chenopodiaceae</taxon>
        <taxon>Betoideae</taxon>
        <taxon>Beta</taxon>
    </lineage>
</organism>
<evidence type="ECO:0000313" key="1">
    <source>
        <dbReference type="EMBL" id="KMS93591.1"/>
    </source>
</evidence>
<proteinExistence type="predicted"/>
<dbReference type="Proteomes" id="UP000035740">
    <property type="component" value="Unassembled WGS sequence"/>
</dbReference>
<name>A0A0J8AXY7_BETVV</name>
<protein>
    <submittedName>
        <fullName evidence="1">Uncharacterized protein</fullName>
    </submittedName>
</protein>
<dbReference type="EMBL" id="KQ100994">
    <property type="protein sequence ID" value="KMS93591.1"/>
    <property type="molecule type" value="Genomic_DNA"/>
</dbReference>
<reference evidence="1 2" key="1">
    <citation type="journal article" date="2014" name="Nature">
        <title>The genome of the recently domesticated crop plant sugar beet (Beta vulgaris).</title>
        <authorList>
            <person name="Dohm J.C."/>
            <person name="Minoche A.E."/>
            <person name="Holtgrawe D."/>
            <person name="Capella-Gutierrez S."/>
            <person name="Zakrzewski F."/>
            <person name="Tafer H."/>
            <person name="Rupp O."/>
            <person name="Sorensen T.R."/>
            <person name="Stracke R."/>
            <person name="Reinhardt R."/>
            <person name="Goesmann A."/>
            <person name="Kraft T."/>
            <person name="Schulz B."/>
            <person name="Stadler P.F."/>
            <person name="Schmidt T."/>
            <person name="Gabaldon T."/>
            <person name="Lehrach H."/>
            <person name="Weisshaar B."/>
            <person name="Himmelbauer H."/>
        </authorList>
    </citation>
    <scope>NUCLEOTIDE SEQUENCE [LARGE SCALE GENOMIC DNA]</scope>
    <source>
        <tissue evidence="1">Taproot</tissue>
    </source>
</reference>
<feature type="non-terminal residue" evidence="1">
    <location>
        <position position="1"/>
    </location>
</feature>
<dbReference type="Gramene" id="KMS93591">
    <property type="protein sequence ID" value="KMS93591"/>
    <property type="gene ID" value="BVRB_029930"/>
</dbReference>